<organism evidence="3">
    <name type="scientific">Timema genevievae</name>
    <name type="common">Walking stick</name>
    <dbReference type="NCBI Taxonomy" id="629358"/>
    <lineage>
        <taxon>Eukaryota</taxon>
        <taxon>Metazoa</taxon>
        <taxon>Ecdysozoa</taxon>
        <taxon>Arthropoda</taxon>
        <taxon>Hexapoda</taxon>
        <taxon>Insecta</taxon>
        <taxon>Pterygota</taxon>
        <taxon>Neoptera</taxon>
        <taxon>Polyneoptera</taxon>
        <taxon>Phasmatodea</taxon>
        <taxon>Timematodea</taxon>
        <taxon>Timematoidea</taxon>
        <taxon>Timematidae</taxon>
        <taxon>Timema</taxon>
    </lineage>
</organism>
<feature type="transmembrane region" description="Helical" evidence="2">
    <location>
        <begin position="164"/>
        <end position="184"/>
    </location>
</feature>
<feature type="transmembrane region" description="Helical" evidence="2">
    <location>
        <begin position="572"/>
        <end position="594"/>
    </location>
</feature>
<sequence length="807" mass="89603">MEGPSWELAYTGGESSGSLALAAMGNTRTAASSLTGSPKKGRYFKRDAIPGVVEFMSADQTPDSNANCSTVSPANPHRTSTLGATVQLAYHHHVTHTLHTAKIKKLLANALVVLSSTAEDGKIEVIMMQTTPLCLETGSILTTTGAVMTFYLVSLQMRKGASGYTILSTSDTLATLITGLLFILNSDNNHHSRSRGHAQCDHSKVVLTAALFLAPFVNAFMSIMAHSYECLRHARGSEGEAREQPTGVKTKIRLIVSLMVQWIVPAVATLTLLSSNVDEYHPNVRSAQQGEECSQASLYLVPTEVDHNCIKQPSDSKFVNVLVSNNTQPLKNNYDIIKKYTENNKLNSTIENITSSIIQKIYDIVHESLNSPIKESENTFVPSLYSDWQFLHKRRRLKRSNTSLKNDSKQQHKTKENEKQTDDVNNDYVEYEVNTQDGAKDDESYDYDNYSNQPDPSFDDNITHINQDDVDLEIKTHTNSETPDTGALNNTHTNNAQVNTESSIQLSTTQITHSINMTNPINITHILLANNISTNGNALPPLGNVVGGGDVNFNDIAVCLTQCFFAGQFLRGHLFVVLFLCYLVPISTATVMYIKTNRIYDSVRKPETEESEPSSSSENKNEECKLKIRAINKTLKQFILVSVILWTPSLVETLLRVWFCVNIPGTLSTVLFALAQFHGIVRNILNIKLARIYTKGAVSSGICRGVVKDGTIHPKTDKTEEGERRNSGATSRSDRLRTLSLKVPRADLIGPVYYQAQEREEFKEFRHKARQSQQIHKDPRCRGAFPLLPVKTISIQPASFNDMRTFS</sequence>
<keyword evidence="2" id="KW-0812">Transmembrane</keyword>
<name>A0A7R9PGX9_TIMGE</name>
<proteinExistence type="predicted"/>
<feature type="region of interest" description="Disordered" evidence="1">
    <location>
        <begin position="399"/>
        <end position="460"/>
    </location>
</feature>
<evidence type="ECO:0008006" key="4">
    <source>
        <dbReference type="Google" id="ProtNLM"/>
    </source>
</evidence>
<keyword evidence="2" id="KW-0472">Membrane</keyword>
<evidence type="ECO:0000313" key="3">
    <source>
        <dbReference type="EMBL" id="CAD7586337.1"/>
    </source>
</evidence>
<feature type="transmembrane region" description="Helical" evidence="2">
    <location>
        <begin position="665"/>
        <end position="685"/>
    </location>
</feature>
<dbReference type="Gene3D" id="1.20.1070.10">
    <property type="entry name" value="Rhodopsin 7-helix transmembrane proteins"/>
    <property type="match status" value="1"/>
</dbReference>
<dbReference type="AlphaFoldDB" id="A0A7R9PGX9"/>
<feature type="region of interest" description="Disordered" evidence="1">
    <location>
        <begin position="713"/>
        <end position="733"/>
    </location>
</feature>
<dbReference type="CDD" id="cd00637">
    <property type="entry name" value="7tm_classA_rhodopsin-like"/>
    <property type="match status" value="1"/>
</dbReference>
<feature type="transmembrane region" description="Helical" evidence="2">
    <location>
        <begin position="133"/>
        <end position="152"/>
    </location>
</feature>
<protein>
    <recommendedName>
        <fullName evidence="4">G-protein coupled receptors family 1 profile domain-containing protein</fullName>
    </recommendedName>
</protein>
<accession>A0A7R9PGX9</accession>
<reference evidence="3" key="1">
    <citation type="submission" date="2020-11" db="EMBL/GenBank/DDBJ databases">
        <authorList>
            <person name="Tran Van P."/>
        </authorList>
    </citation>
    <scope>NUCLEOTIDE SEQUENCE</scope>
</reference>
<feature type="compositionally biased region" description="Basic and acidic residues" evidence="1">
    <location>
        <begin position="406"/>
        <end position="422"/>
    </location>
</feature>
<evidence type="ECO:0000256" key="1">
    <source>
        <dbReference type="SAM" id="MobiDB-lite"/>
    </source>
</evidence>
<gene>
    <name evidence="3" type="ORF">TGEB3V08_LOCUS713</name>
</gene>
<keyword evidence="2" id="KW-1133">Transmembrane helix</keyword>
<feature type="transmembrane region" description="Helical" evidence="2">
    <location>
        <begin position="205"/>
        <end position="225"/>
    </location>
</feature>
<evidence type="ECO:0000256" key="2">
    <source>
        <dbReference type="SAM" id="Phobius"/>
    </source>
</evidence>
<dbReference type="EMBL" id="OE839238">
    <property type="protein sequence ID" value="CAD7586337.1"/>
    <property type="molecule type" value="Genomic_DNA"/>
</dbReference>
<feature type="transmembrane region" description="Helical" evidence="2">
    <location>
        <begin position="638"/>
        <end position="659"/>
    </location>
</feature>